<accession>A0A0F9QGD5</accession>
<reference evidence="1" key="1">
    <citation type="journal article" date="2015" name="Nature">
        <title>Complex archaea that bridge the gap between prokaryotes and eukaryotes.</title>
        <authorList>
            <person name="Spang A."/>
            <person name="Saw J.H."/>
            <person name="Jorgensen S.L."/>
            <person name="Zaremba-Niedzwiedzka K."/>
            <person name="Martijn J."/>
            <person name="Lind A.E."/>
            <person name="van Eijk R."/>
            <person name="Schleper C."/>
            <person name="Guy L."/>
            <person name="Ettema T.J."/>
        </authorList>
    </citation>
    <scope>NUCLEOTIDE SEQUENCE</scope>
</reference>
<name>A0A0F9QGD5_9ZZZZ</name>
<protein>
    <submittedName>
        <fullName evidence="1">Uncharacterized protein</fullName>
    </submittedName>
</protein>
<organism evidence="1">
    <name type="scientific">marine sediment metagenome</name>
    <dbReference type="NCBI Taxonomy" id="412755"/>
    <lineage>
        <taxon>unclassified sequences</taxon>
        <taxon>metagenomes</taxon>
        <taxon>ecological metagenomes</taxon>
    </lineage>
</organism>
<dbReference type="EMBL" id="LAZR01004052">
    <property type="protein sequence ID" value="KKN12246.1"/>
    <property type="molecule type" value="Genomic_DNA"/>
</dbReference>
<dbReference type="AlphaFoldDB" id="A0A0F9QGD5"/>
<sequence>MKSLCEWIEDELRKPETEVKSSWDEFGLGVHTGFRVGFVDAMRKVLAEIKAREDAERERVNENLNALDDLAGHVLEEKEGGAG</sequence>
<evidence type="ECO:0000313" key="1">
    <source>
        <dbReference type="EMBL" id="KKN12246.1"/>
    </source>
</evidence>
<comment type="caution">
    <text evidence="1">The sequence shown here is derived from an EMBL/GenBank/DDBJ whole genome shotgun (WGS) entry which is preliminary data.</text>
</comment>
<proteinExistence type="predicted"/>
<gene>
    <name evidence="1" type="ORF">LCGC14_1018630</name>
</gene>